<name>A0ACB7P9J3_9PEZI</name>
<dbReference type="Proteomes" id="UP000724584">
    <property type="component" value="Unassembled WGS sequence"/>
</dbReference>
<dbReference type="EMBL" id="JAGIZQ010000004">
    <property type="protein sequence ID" value="KAH6632108.1"/>
    <property type="molecule type" value="Genomic_DNA"/>
</dbReference>
<proteinExistence type="predicted"/>
<evidence type="ECO:0000313" key="1">
    <source>
        <dbReference type="EMBL" id="KAH6632108.1"/>
    </source>
</evidence>
<protein>
    <submittedName>
        <fullName evidence="1">Kinase-like domain-containing protein</fullName>
    </submittedName>
</protein>
<gene>
    <name evidence="1" type="ORF">F5144DRAFT_491553</name>
</gene>
<evidence type="ECO:0000313" key="2">
    <source>
        <dbReference type="Proteomes" id="UP000724584"/>
    </source>
</evidence>
<reference evidence="1 2" key="1">
    <citation type="journal article" date="2021" name="Nat. Commun.">
        <title>Genetic determinants of endophytism in the Arabidopsis root mycobiome.</title>
        <authorList>
            <person name="Mesny F."/>
            <person name="Miyauchi S."/>
            <person name="Thiergart T."/>
            <person name="Pickel B."/>
            <person name="Atanasova L."/>
            <person name="Karlsson M."/>
            <person name="Huettel B."/>
            <person name="Barry K.W."/>
            <person name="Haridas S."/>
            <person name="Chen C."/>
            <person name="Bauer D."/>
            <person name="Andreopoulos W."/>
            <person name="Pangilinan J."/>
            <person name="LaButti K."/>
            <person name="Riley R."/>
            <person name="Lipzen A."/>
            <person name="Clum A."/>
            <person name="Drula E."/>
            <person name="Henrissat B."/>
            <person name="Kohler A."/>
            <person name="Grigoriev I.V."/>
            <person name="Martin F.M."/>
            <person name="Hacquard S."/>
        </authorList>
    </citation>
    <scope>NUCLEOTIDE SEQUENCE [LARGE SCALE GENOMIC DNA]</scope>
    <source>
        <strain evidence="1 2">MPI-SDFR-AT-0079</strain>
    </source>
</reference>
<sequence>MDEEQDSEDVAFEHLKKYVDNLGPDVTLIHVGLDGNLISLSSDPVHDNTPSMYYPPSDLVERPAGVQVILRSELRELDRFIGNVDLVSYQAESDDREASVTKTAVFKYYWNIQFVGKIWDEMNLWLRLSHHPNIVPIDRLVLDEVRGGVVGFTTIFIPGGTLEDNVSRTFKLKWCKQLMALVDDLNLRYGIAHQDIVPRNLLVDESTDNIMLFDFDWSAQIGRRRGPLFLSYWDIRDDVRAVVFTIYEMITRDFHFREEDWEKLDVSLIQDIEWVQHPDITLDHPVAEYRALLNAWLKTRAEGKQVTVYTDAPEYIDWPILEIPTGEFTISTGADRTVETWTPMNLSKALAQGKKLVEWRRPKQNTLKGDYHLLATGKLLD</sequence>
<keyword evidence="2" id="KW-1185">Reference proteome</keyword>
<comment type="caution">
    <text evidence="1">The sequence shown here is derived from an EMBL/GenBank/DDBJ whole genome shotgun (WGS) entry which is preliminary data.</text>
</comment>
<accession>A0ACB7P9J3</accession>
<organism evidence="1 2">
    <name type="scientific">Chaetomium tenue</name>
    <dbReference type="NCBI Taxonomy" id="1854479"/>
    <lineage>
        <taxon>Eukaryota</taxon>
        <taxon>Fungi</taxon>
        <taxon>Dikarya</taxon>
        <taxon>Ascomycota</taxon>
        <taxon>Pezizomycotina</taxon>
        <taxon>Sordariomycetes</taxon>
        <taxon>Sordariomycetidae</taxon>
        <taxon>Sordariales</taxon>
        <taxon>Chaetomiaceae</taxon>
        <taxon>Chaetomium</taxon>
    </lineage>
</organism>